<dbReference type="EMBL" id="QRUY01000024">
    <property type="protein sequence ID" value="RGS05973.1"/>
    <property type="molecule type" value="Genomic_DNA"/>
</dbReference>
<evidence type="ECO:0000313" key="5">
    <source>
        <dbReference type="EMBL" id="RHF91856.1"/>
    </source>
</evidence>
<evidence type="ECO:0000313" key="10">
    <source>
        <dbReference type="Proteomes" id="UP000285109"/>
    </source>
</evidence>
<sequence>MNKFCHTGFSQIQELYNQHVEQIDSALQHCKETPCTNGMAGEPIPYQLRNDFAVTGIVFLCFFLAVYALKNGKKYLYQHIKSFFRHKERAGLFDDTSNFNIRYTLSLGSISCISAGLFVYDFFSKTDPFLFQIVSHYAILFIYIFCVLLTVTGKALLYQFINWIFFDKEKNKAWISAYFDLLSGISLVLFPLSLLVVYFNLDFHFSKTFVLTAVISFKILLFYKCIRNFFNHFHGILHLILYFCTLEIIPLLFLWKGLIYINNIFILKF</sequence>
<comment type="caution">
    <text evidence="3">The sequence shown here is derived from an EMBL/GenBank/DDBJ whole genome shotgun (WGS) entry which is preliminary data.</text>
</comment>
<keyword evidence="8" id="KW-1185">Reference proteome</keyword>
<keyword evidence="1" id="KW-0472">Membrane</keyword>
<dbReference type="InterPro" id="IPR025367">
    <property type="entry name" value="DUF4271"/>
</dbReference>
<reference evidence="7 8" key="1">
    <citation type="submission" date="2018-08" db="EMBL/GenBank/DDBJ databases">
        <title>A genome reference for cultivated species of the human gut microbiota.</title>
        <authorList>
            <person name="Zou Y."/>
            <person name="Xue W."/>
            <person name="Luo G."/>
        </authorList>
    </citation>
    <scope>NUCLEOTIDE SEQUENCE [LARGE SCALE GENOMIC DNA]</scope>
    <source>
        <strain evidence="4 11">AF24-16AC</strain>
        <strain evidence="6 10">AF31-28B-AC</strain>
        <strain evidence="5 9">AM23-23</strain>
        <strain evidence="3 7">OM08-14</strain>
        <strain evidence="2 8">TF10-3AC</strain>
    </source>
</reference>
<proteinExistence type="predicted"/>
<keyword evidence="1" id="KW-0812">Transmembrane</keyword>
<feature type="transmembrane region" description="Helical" evidence="1">
    <location>
        <begin position="205"/>
        <end position="223"/>
    </location>
</feature>
<dbReference type="EMBL" id="QRQK01000049">
    <property type="protein sequence ID" value="RHM91910.1"/>
    <property type="molecule type" value="Genomic_DNA"/>
</dbReference>
<evidence type="ECO:0000256" key="1">
    <source>
        <dbReference type="SAM" id="Phobius"/>
    </source>
</evidence>
<gene>
    <name evidence="5" type="ORF">DW653_05420</name>
    <name evidence="4" type="ORF">DWY14_10995</name>
    <name evidence="6" type="ORF">DWZ34_16540</name>
    <name evidence="3" type="ORF">DXC17_00850</name>
    <name evidence="2" type="ORF">DXD04_00155</name>
</gene>
<evidence type="ECO:0000313" key="2">
    <source>
        <dbReference type="EMBL" id="RGK58357.1"/>
    </source>
</evidence>
<dbReference type="Proteomes" id="UP000285109">
    <property type="component" value="Unassembled WGS sequence"/>
</dbReference>
<dbReference type="RefSeq" id="WP_117669927.1">
    <property type="nucleotide sequence ID" value="NZ_CATXGJ010000001.1"/>
</dbReference>
<dbReference type="EMBL" id="QRHQ01000007">
    <property type="protein sequence ID" value="RHF91856.1"/>
    <property type="molecule type" value="Genomic_DNA"/>
</dbReference>
<keyword evidence="1" id="KW-1133">Transmembrane helix</keyword>
<feature type="transmembrane region" description="Helical" evidence="1">
    <location>
        <begin position="129"/>
        <end position="157"/>
    </location>
</feature>
<evidence type="ECO:0000313" key="6">
    <source>
        <dbReference type="EMBL" id="RHM91910.1"/>
    </source>
</evidence>
<dbReference type="Pfam" id="PF14093">
    <property type="entry name" value="DUF4271"/>
    <property type="match status" value="1"/>
</dbReference>
<evidence type="ECO:0000313" key="4">
    <source>
        <dbReference type="EMBL" id="RGS05973.1"/>
    </source>
</evidence>
<dbReference type="STRING" id="310297.BHV76_06080"/>
<feature type="transmembrane region" description="Helical" evidence="1">
    <location>
        <begin position="52"/>
        <end position="69"/>
    </location>
</feature>
<organism evidence="3 7">
    <name type="scientific">Phocaeicola plebeius</name>
    <dbReference type="NCBI Taxonomy" id="310297"/>
    <lineage>
        <taxon>Bacteria</taxon>
        <taxon>Pseudomonadati</taxon>
        <taxon>Bacteroidota</taxon>
        <taxon>Bacteroidia</taxon>
        <taxon>Bacteroidales</taxon>
        <taxon>Bacteroidaceae</taxon>
        <taxon>Phocaeicola</taxon>
    </lineage>
</organism>
<dbReference type="EMBL" id="QSQT01000001">
    <property type="protein sequence ID" value="RGK58357.1"/>
    <property type="molecule type" value="Genomic_DNA"/>
</dbReference>
<feature type="transmembrane region" description="Helical" evidence="1">
    <location>
        <begin position="235"/>
        <end position="255"/>
    </location>
</feature>
<accession>A0A3E4WM06</accession>
<protein>
    <submittedName>
        <fullName evidence="3">DUF4271 domain-containing protein</fullName>
    </submittedName>
</protein>
<dbReference type="Proteomes" id="UP000285750">
    <property type="component" value="Unassembled WGS sequence"/>
</dbReference>
<evidence type="ECO:0000313" key="3">
    <source>
        <dbReference type="EMBL" id="RGM43291.1"/>
    </source>
</evidence>
<feature type="transmembrane region" description="Helical" evidence="1">
    <location>
        <begin position="103"/>
        <end position="123"/>
    </location>
</feature>
<dbReference type="AlphaFoldDB" id="A0A3E4WM06"/>
<feature type="transmembrane region" description="Helical" evidence="1">
    <location>
        <begin position="178"/>
        <end position="199"/>
    </location>
</feature>
<dbReference type="EMBL" id="QSTF01000001">
    <property type="protein sequence ID" value="RGM43291.1"/>
    <property type="molecule type" value="Genomic_DNA"/>
</dbReference>
<name>A0A3E4WM06_9BACT</name>
<dbReference type="Proteomes" id="UP000260862">
    <property type="component" value="Unassembled WGS sequence"/>
</dbReference>
<dbReference type="Proteomes" id="UP000283485">
    <property type="component" value="Unassembled WGS sequence"/>
</dbReference>
<evidence type="ECO:0000313" key="7">
    <source>
        <dbReference type="Proteomes" id="UP000260780"/>
    </source>
</evidence>
<evidence type="ECO:0000313" key="8">
    <source>
        <dbReference type="Proteomes" id="UP000260862"/>
    </source>
</evidence>
<evidence type="ECO:0000313" key="11">
    <source>
        <dbReference type="Proteomes" id="UP000285750"/>
    </source>
</evidence>
<evidence type="ECO:0000313" key="9">
    <source>
        <dbReference type="Proteomes" id="UP000283485"/>
    </source>
</evidence>
<dbReference type="Proteomes" id="UP000260780">
    <property type="component" value="Unassembled WGS sequence"/>
</dbReference>